<feature type="domain" description="Stage IV sporulation protein A middle" evidence="3">
    <location>
        <begin position="238"/>
        <end position="416"/>
    </location>
</feature>
<dbReference type="Pfam" id="PF20438">
    <property type="entry name" value="SpoIVA_middle"/>
    <property type="match status" value="1"/>
</dbReference>
<dbReference type="Gene3D" id="3.40.50.300">
    <property type="entry name" value="P-loop containing nucleotide triphosphate hydrolases"/>
    <property type="match status" value="1"/>
</dbReference>
<dbReference type="PIRSF" id="PIRSF007466">
    <property type="entry name" value="SpoIVA"/>
    <property type="match status" value="1"/>
</dbReference>
<gene>
    <name evidence="5" type="primary">spoIVA</name>
    <name evidence="5" type="ORF">NP439_12815</name>
</gene>
<proteinExistence type="predicted"/>
<evidence type="ECO:0000313" key="5">
    <source>
        <dbReference type="EMBL" id="UUI00960.1"/>
    </source>
</evidence>
<dbReference type="InterPro" id="IPR046841">
    <property type="entry name" value="SpoIVA_middle"/>
</dbReference>
<dbReference type="InterPro" id="IPR046842">
    <property type="entry name" value="SpoIVA_ATPase"/>
</dbReference>
<keyword evidence="6" id="KW-1185">Reference proteome</keyword>
<dbReference type="EC" id="3.6.1.-" evidence="1"/>
<evidence type="ECO:0000259" key="4">
    <source>
        <dbReference type="Pfam" id="PF20439"/>
    </source>
</evidence>
<evidence type="ECO:0000259" key="2">
    <source>
        <dbReference type="Pfam" id="PF09547"/>
    </source>
</evidence>
<organism evidence="5 6">
    <name type="scientific">Oceanobacillus jeddahense</name>
    <dbReference type="NCBI Taxonomy" id="1462527"/>
    <lineage>
        <taxon>Bacteria</taxon>
        <taxon>Bacillati</taxon>
        <taxon>Bacillota</taxon>
        <taxon>Bacilli</taxon>
        <taxon>Bacillales</taxon>
        <taxon>Bacillaceae</taxon>
        <taxon>Oceanobacillus</taxon>
    </lineage>
</organism>
<keyword evidence="1" id="KW-0378">Hydrolase</keyword>
<comment type="function">
    <text evidence="1">ATPase. Has a role at an early stage in the morphogenesis of the spore coat.</text>
</comment>
<name>A0ABY5JKX9_9BACI</name>
<dbReference type="Proteomes" id="UP001059773">
    <property type="component" value="Chromosome"/>
</dbReference>
<dbReference type="EMBL" id="CP101914">
    <property type="protein sequence ID" value="UUI00960.1"/>
    <property type="molecule type" value="Genomic_DNA"/>
</dbReference>
<feature type="domain" description="Sporulation stage IV protein A C-terminal" evidence="4">
    <location>
        <begin position="417"/>
        <end position="492"/>
    </location>
</feature>
<feature type="domain" description="Stage IV sporulation protein A ATPase" evidence="2">
    <location>
        <begin position="1"/>
        <end position="237"/>
    </location>
</feature>
<dbReference type="SUPFAM" id="SSF52540">
    <property type="entry name" value="P-loop containing nucleoside triphosphate hydrolases"/>
    <property type="match status" value="1"/>
</dbReference>
<comment type="catalytic activity">
    <reaction evidence="1">
        <text>ATP + H2O = ADP + phosphate + H(+)</text>
        <dbReference type="Rhea" id="RHEA:13065"/>
        <dbReference type="ChEBI" id="CHEBI:15377"/>
        <dbReference type="ChEBI" id="CHEBI:15378"/>
        <dbReference type="ChEBI" id="CHEBI:30616"/>
        <dbReference type="ChEBI" id="CHEBI:43474"/>
        <dbReference type="ChEBI" id="CHEBI:456216"/>
    </reaction>
</comment>
<keyword evidence="1" id="KW-0067">ATP-binding</keyword>
<dbReference type="InterPro" id="IPR046840">
    <property type="entry name" value="SpoIVA_C"/>
</dbReference>
<dbReference type="Pfam" id="PF20439">
    <property type="entry name" value="SpoIVA_C"/>
    <property type="match status" value="1"/>
</dbReference>
<sequence length="492" mass="55764">MEKTDIFKDISKRTNGDIYLGIVGAVRTGKSTFIKKFMELLVLPNIESESERARAHDELPQSAAGKTIMTTEPKFVPNQAVQVNVEDGLDVNVRLVDCVGYAVEGAKGFEDENGPRMIHTPWYEDPIPFHDAAEIGTRKVIQEHSTIGVVVTTDGTIGEIDREDYIEAETRVIEELKEVGKPFIMVINSTEPHSQKTSLLREELMEEHDIPVLAMSVETMTEHDVYSVLREALFEFPVLEVNVNLPSWVMVLKENHWLRQNYQEAIQDTVKDIKRLRDVDHIVGYFRDYEYIEGANLAGMEMGEGIAEIDLHAPDQLYDHVLKEIVGEEIRGKDHLLELMQDFAYAKREYDQVSGALQMVKQTGYGIAAPSLEDMQLDEPEIIRQGSRFGVRLKAVAPSIHMIRVEVESEFSPIIGTEKQSEELVRYLMQDFEEDPLSIWESDIFGRSLSSIVREGIQAKISLMPENARYKLKDTLERIINEGSGGLIAIIL</sequence>
<reference evidence="5" key="1">
    <citation type="submission" date="2022-07" db="EMBL/GenBank/DDBJ databases">
        <title>FELIX.</title>
        <authorList>
            <person name="Wan K.H."/>
            <person name="Park S."/>
            <person name="Lawrence Q."/>
            <person name="Eichenberger J.P."/>
            <person name="Booth B.W."/>
            <person name="Piaggio A.J."/>
            <person name="Chandler J.C."/>
            <person name="Franklin A.B."/>
            <person name="Celniker S.E."/>
        </authorList>
    </citation>
    <scope>NUCLEOTIDE SEQUENCE</scope>
    <source>
        <strain evidence="5">QA-1986 374</strain>
    </source>
</reference>
<dbReference type="Pfam" id="PF09547">
    <property type="entry name" value="SpoIVA_ATPase"/>
    <property type="match status" value="1"/>
</dbReference>
<protein>
    <recommendedName>
        <fullName evidence="1">Stage IV sporulation protein A</fullName>
        <ecNumber evidence="1">3.6.1.-</ecNumber>
    </recommendedName>
    <alternativeName>
        <fullName evidence="1">Coat morphogenetic protein SpoIVA</fullName>
    </alternativeName>
</protein>
<dbReference type="NCBIfam" id="TIGR02836">
    <property type="entry name" value="spore_IV_A"/>
    <property type="match status" value="1"/>
</dbReference>
<keyword evidence="1" id="KW-0547">Nucleotide-binding</keyword>
<accession>A0ABY5JKX9</accession>
<evidence type="ECO:0000256" key="1">
    <source>
        <dbReference type="PIRNR" id="PIRNR007466"/>
    </source>
</evidence>
<dbReference type="CDD" id="cd00882">
    <property type="entry name" value="Ras_like_GTPase"/>
    <property type="match status" value="1"/>
</dbReference>
<evidence type="ECO:0000259" key="3">
    <source>
        <dbReference type="Pfam" id="PF20438"/>
    </source>
</evidence>
<dbReference type="InterPro" id="IPR014201">
    <property type="entry name" value="Spore_IV_A"/>
</dbReference>
<keyword evidence="1" id="KW-0963">Cytoplasm</keyword>
<keyword evidence="1" id="KW-0749">Sporulation</keyword>
<evidence type="ECO:0000313" key="6">
    <source>
        <dbReference type="Proteomes" id="UP001059773"/>
    </source>
</evidence>
<dbReference type="RefSeq" id="WP_040981410.1">
    <property type="nucleotide sequence ID" value="NZ_CABKTI010000003.1"/>
</dbReference>
<comment type="subcellular location">
    <subcellularLocation>
        <location evidence="1">Cytoplasm</location>
    </subcellularLocation>
</comment>
<dbReference type="InterPro" id="IPR027417">
    <property type="entry name" value="P-loop_NTPase"/>
</dbReference>